<dbReference type="OrthoDB" id="551896at2759"/>
<keyword evidence="8" id="KW-1185">Reference proteome</keyword>
<feature type="transmembrane region" description="Helical" evidence="6">
    <location>
        <begin position="176"/>
        <end position="194"/>
    </location>
</feature>
<reference evidence="8" key="1">
    <citation type="journal article" date="2019" name="Gigascience">
        <title>De novo genome assembly of the endangered Acer yangbiense, a plant species with extremely small populations endemic to Yunnan Province, China.</title>
        <authorList>
            <person name="Yang J."/>
            <person name="Wariss H.M."/>
            <person name="Tao L."/>
            <person name="Zhang R."/>
            <person name="Yun Q."/>
            <person name="Hollingsworth P."/>
            <person name="Dao Z."/>
            <person name="Luo G."/>
            <person name="Guo H."/>
            <person name="Ma Y."/>
            <person name="Sun W."/>
        </authorList>
    </citation>
    <scope>NUCLEOTIDE SEQUENCE [LARGE SCALE GENOMIC DNA]</scope>
    <source>
        <strain evidence="8">cv. Malutang</strain>
    </source>
</reference>
<evidence type="ECO:0000256" key="2">
    <source>
        <dbReference type="ARBA" id="ARBA00006948"/>
    </source>
</evidence>
<dbReference type="AlphaFoldDB" id="A0A5C7IV97"/>
<evidence type="ECO:0000256" key="4">
    <source>
        <dbReference type="ARBA" id="ARBA00022989"/>
    </source>
</evidence>
<dbReference type="InterPro" id="IPR006904">
    <property type="entry name" value="DUF716"/>
</dbReference>
<keyword evidence="5 6" id="KW-0472">Membrane</keyword>
<protein>
    <submittedName>
        <fullName evidence="7">Uncharacterized protein</fullName>
    </submittedName>
</protein>
<evidence type="ECO:0000256" key="1">
    <source>
        <dbReference type="ARBA" id="ARBA00004141"/>
    </source>
</evidence>
<accession>A0A5C7IV97</accession>
<evidence type="ECO:0000313" key="7">
    <source>
        <dbReference type="EMBL" id="TXG73105.1"/>
    </source>
</evidence>
<evidence type="ECO:0000313" key="8">
    <source>
        <dbReference type="Proteomes" id="UP000323000"/>
    </source>
</evidence>
<dbReference type="EMBL" id="VAHF01000001">
    <property type="protein sequence ID" value="TXG73105.1"/>
    <property type="molecule type" value="Genomic_DNA"/>
</dbReference>
<dbReference type="PANTHER" id="PTHR46285:SF3">
    <property type="entry name" value="PROTEINASE INHIBITOR I4, SERPIN (DUF716)"/>
    <property type="match status" value="1"/>
</dbReference>
<comment type="similarity">
    <text evidence="2">Belongs to the TMEM45 family.</text>
</comment>
<sequence>MELFIGPQRHQPFDQDGTIPSNHLHNFEHATISLTFLTYASFAIVLDRIGSKTQHALTQFIGSIAFAQQLLIFHLHSADHMGVEGQYHLLLQLVIFVSFTTTIIGIGLPKSFLISFVRSTSILFQGAWLILMGYMLWTPQFVPKGCYINREEGHQVMRCHGEQALHRAKALVNLQFSWFLVGITIFSLSFYLVWDNFFTKKVEYSTLTREEDDDSDDVEYQKRGNFGDHSKTFIDNMEGKFAIIDNMER</sequence>
<proteinExistence type="inferred from homology"/>
<feature type="transmembrane region" description="Helical" evidence="6">
    <location>
        <begin position="30"/>
        <end position="49"/>
    </location>
</feature>
<keyword evidence="4 6" id="KW-1133">Transmembrane helix</keyword>
<gene>
    <name evidence="7" type="ORF">EZV62_001684</name>
</gene>
<dbReference type="PANTHER" id="PTHR46285">
    <property type="entry name" value="PROTEINASE INHIBITOR I4, SERPIN (DUF716)-RELATED"/>
    <property type="match status" value="1"/>
</dbReference>
<feature type="transmembrane region" description="Helical" evidence="6">
    <location>
        <begin position="87"/>
        <end position="108"/>
    </location>
</feature>
<evidence type="ECO:0000256" key="5">
    <source>
        <dbReference type="ARBA" id="ARBA00023136"/>
    </source>
</evidence>
<organism evidence="7 8">
    <name type="scientific">Acer yangbiense</name>
    <dbReference type="NCBI Taxonomy" id="1000413"/>
    <lineage>
        <taxon>Eukaryota</taxon>
        <taxon>Viridiplantae</taxon>
        <taxon>Streptophyta</taxon>
        <taxon>Embryophyta</taxon>
        <taxon>Tracheophyta</taxon>
        <taxon>Spermatophyta</taxon>
        <taxon>Magnoliopsida</taxon>
        <taxon>eudicotyledons</taxon>
        <taxon>Gunneridae</taxon>
        <taxon>Pentapetalae</taxon>
        <taxon>rosids</taxon>
        <taxon>malvids</taxon>
        <taxon>Sapindales</taxon>
        <taxon>Sapindaceae</taxon>
        <taxon>Hippocastanoideae</taxon>
        <taxon>Acereae</taxon>
        <taxon>Acer</taxon>
    </lineage>
</organism>
<comment type="subcellular location">
    <subcellularLocation>
        <location evidence="1">Membrane</location>
        <topology evidence="1">Multi-pass membrane protein</topology>
    </subcellularLocation>
</comment>
<comment type="caution">
    <text evidence="7">The sequence shown here is derived from an EMBL/GenBank/DDBJ whole genome shotgun (WGS) entry which is preliminary data.</text>
</comment>
<dbReference type="GO" id="GO:0016020">
    <property type="term" value="C:membrane"/>
    <property type="evidence" value="ECO:0007669"/>
    <property type="project" value="UniProtKB-SubCell"/>
</dbReference>
<feature type="transmembrane region" description="Helical" evidence="6">
    <location>
        <begin position="56"/>
        <end position="75"/>
    </location>
</feature>
<name>A0A5C7IV97_9ROSI</name>
<dbReference type="Proteomes" id="UP000323000">
    <property type="component" value="Chromosome 1"/>
</dbReference>
<keyword evidence="3 6" id="KW-0812">Transmembrane</keyword>
<evidence type="ECO:0000256" key="6">
    <source>
        <dbReference type="SAM" id="Phobius"/>
    </source>
</evidence>
<evidence type="ECO:0000256" key="3">
    <source>
        <dbReference type="ARBA" id="ARBA00022692"/>
    </source>
</evidence>
<feature type="transmembrane region" description="Helical" evidence="6">
    <location>
        <begin position="120"/>
        <end position="137"/>
    </location>
</feature>
<dbReference type="Pfam" id="PF04819">
    <property type="entry name" value="DUF716"/>
    <property type="match status" value="1"/>
</dbReference>